<evidence type="ECO:0000259" key="1">
    <source>
        <dbReference type="PROSITE" id="PS50011"/>
    </source>
</evidence>
<gene>
    <name evidence="2" type="ORF">EZS28_036131</name>
</gene>
<dbReference type="InterPro" id="IPR000719">
    <property type="entry name" value="Prot_kinase_dom"/>
</dbReference>
<comment type="caution">
    <text evidence="2">The sequence shown here is derived from an EMBL/GenBank/DDBJ whole genome shotgun (WGS) entry which is preliminary data.</text>
</comment>
<protein>
    <recommendedName>
        <fullName evidence="1">Protein kinase domain-containing protein</fullName>
    </recommendedName>
</protein>
<dbReference type="PANTHER" id="PTHR22961:SF13">
    <property type="entry name" value="TRIBBLES"/>
    <property type="match status" value="1"/>
</dbReference>
<dbReference type="GO" id="GO:0005524">
    <property type="term" value="F:ATP binding"/>
    <property type="evidence" value="ECO:0007669"/>
    <property type="project" value="InterPro"/>
</dbReference>
<dbReference type="GO" id="GO:0031434">
    <property type="term" value="F:mitogen-activated protein kinase kinase binding"/>
    <property type="evidence" value="ECO:0007669"/>
    <property type="project" value="TreeGrafter"/>
</dbReference>
<dbReference type="SUPFAM" id="SSF56112">
    <property type="entry name" value="Protein kinase-like (PK-like)"/>
    <property type="match status" value="1"/>
</dbReference>
<dbReference type="EMBL" id="SNRW01017448">
    <property type="protein sequence ID" value="KAA6368341.1"/>
    <property type="molecule type" value="Genomic_DNA"/>
</dbReference>
<name>A0A5J4UEC8_9EUKA</name>
<feature type="domain" description="Protein kinase" evidence="1">
    <location>
        <begin position="1"/>
        <end position="118"/>
    </location>
</feature>
<dbReference type="AlphaFoldDB" id="A0A5J4UEC8"/>
<dbReference type="PROSITE" id="PS50011">
    <property type="entry name" value="PROTEIN_KINASE_DOM"/>
    <property type="match status" value="1"/>
</dbReference>
<dbReference type="GO" id="GO:0005634">
    <property type="term" value="C:nucleus"/>
    <property type="evidence" value="ECO:0007669"/>
    <property type="project" value="TreeGrafter"/>
</dbReference>
<organism evidence="2 3">
    <name type="scientific">Streblomastix strix</name>
    <dbReference type="NCBI Taxonomy" id="222440"/>
    <lineage>
        <taxon>Eukaryota</taxon>
        <taxon>Metamonada</taxon>
        <taxon>Preaxostyla</taxon>
        <taxon>Oxymonadida</taxon>
        <taxon>Streblomastigidae</taxon>
        <taxon>Streblomastix</taxon>
    </lineage>
</organism>
<dbReference type="Pfam" id="PF00069">
    <property type="entry name" value="Pkinase"/>
    <property type="match status" value="1"/>
</dbReference>
<accession>A0A5J4UEC8</accession>
<evidence type="ECO:0000313" key="3">
    <source>
        <dbReference type="Proteomes" id="UP000324800"/>
    </source>
</evidence>
<dbReference type="GO" id="GO:0004672">
    <property type="term" value="F:protein kinase activity"/>
    <property type="evidence" value="ECO:0007669"/>
    <property type="project" value="InterPro"/>
</dbReference>
<dbReference type="OrthoDB" id="6415106at2759"/>
<dbReference type="PANTHER" id="PTHR22961">
    <property type="entry name" value="SER/THR PROTEIN KINASE-TRB"/>
    <property type="match status" value="1"/>
</dbReference>
<dbReference type="Gene3D" id="1.10.510.10">
    <property type="entry name" value="Transferase(Phosphotransferase) domain 1"/>
    <property type="match status" value="1"/>
</dbReference>
<evidence type="ECO:0000313" key="2">
    <source>
        <dbReference type="EMBL" id="KAA6368341.1"/>
    </source>
</evidence>
<dbReference type="InterPro" id="IPR011009">
    <property type="entry name" value="Kinase-like_dom_sf"/>
</dbReference>
<reference evidence="2 3" key="1">
    <citation type="submission" date="2019-03" db="EMBL/GenBank/DDBJ databases">
        <title>Single cell metagenomics reveals metabolic interactions within the superorganism composed of flagellate Streblomastix strix and complex community of Bacteroidetes bacteria on its surface.</title>
        <authorList>
            <person name="Treitli S.C."/>
            <person name="Kolisko M."/>
            <person name="Husnik F."/>
            <person name="Keeling P."/>
            <person name="Hampl V."/>
        </authorList>
    </citation>
    <scope>NUCLEOTIDE SEQUENCE [LARGE SCALE GENOMIC DNA]</scope>
    <source>
        <strain evidence="2">ST1C</strain>
    </source>
</reference>
<dbReference type="InterPro" id="IPR024104">
    <property type="entry name" value="Tribbles/Ser_Thr_kinase_40"/>
</dbReference>
<sequence length="119" mass="13269">LFLAPESYNLNLNNGKNEQKSQSSFLTKEADVYTLGVILYTLLVGKYPFALTSKSSPAPAQIFAQLREICESESVAVTIPSHYSRRLSGIISSMLKKDPSQRITVAKILEYDEVQNLIK</sequence>
<dbReference type="Proteomes" id="UP000324800">
    <property type="component" value="Unassembled WGS sequence"/>
</dbReference>
<proteinExistence type="predicted"/>
<feature type="non-terminal residue" evidence="2">
    <location>
        <position position="1"/>
    </location>
</feature>
<dbReference type="GO" id="GO:0032436">
    <property type="term" value="P:positive regulation of proteasomal ubiquitin-dependent protein catabolic process"/>
    <property type="evidence" value="ECO:0007669"/>
    <property type="project" value="TreeGrafter"/>
</dbReference>